<name>D8PTK3_SCHCM</name>
<dbReference type="InParanoid" id="D8PTK3"/>
<protein>
    <submittedName>
        <fullName evidence="1">Expressed protein</fullName>
    </submittedName>
</protein>
<evidence type="ECO:0000313" key="2">
    <source>
        <dbReference type="Proteomes" id="UP000007431"/>
    </source>
</evidence>
<organism evidence="2">
    <name type="scientific">Schizophyllum commune (strain H4-8 / FGSC 9210)</name>
    <name type="common">Split gill fungus</name>
    <dbReference type="NCBI Taxonomy" id="578458"/>
    <lineage>
        <taxon>Eukaryota</taxon>
        <taxon>Fungi</taxon>
        <taxon>Dikarya</taxon>
        <taxon>Basidiomycota</taxon>
        <taxon>Agaricomycotina</taxon>
        <taxon>Agaricomycetes</taxon>
        <taxon>Agaricomycetidae</taxon>
        <taxon>Agaricales</taxon>
        <taxon>Schizophyllaceae</taxon>
        <taxon>Schizophyllum</taxon>
    </lineage>
</organism>
<dbReference type="OrthoDB" id="5327923at2759"/>
<dbReference type="GeneID" id="9586771"/>
<dbReference type="OMA" id="NEARIYN"/>
<gene>
    <name evidence="1" type="ORF">SCHCODRAFT_74903</name>
</gene>
<sequence>MPKHLSEHWSGYNIRKPLRAPTPLGAVLPQCFGYYVPEAGEAKGQYLSPILLVEDCGDQVTDKRLDASEDERQECADMYLRLHEAGWVHGSVAYRNTVVQKGPLYLPPDERTMDEPSFRIIDFGRAVKDEKEGHELRWLENEDVLKCFHCGNWSKKQRV</sequence>
<dbReference type="KEGG" id="scm:SCHCO_02484286"/>
<dbReference type="HOGENOM" id="CLU_119633_0_0_1"/>
<dbReference type="AlphaFoldDB" id="D8PTK3"/>
<reference evidence="1 2" key="1">
    <citation type="journal article" date="2010" name="Nat. Biotechnol.">
        <title>Genome sequence of the model mushroom Schizophyllum commune.</title>
        <authorList>
            <person name="Ohm R.A."/>
            <person name="de Jong J.F."/>
            <person name="Lugones L.G."/>
            <person name="Aerts A."/>
            <person name="Kothe E."/>
            <person name="Stajich J.E."/>
            <person name="de Vries R.P."/>
            <person name="Record E."/>
            <person name="Levasseur A."/>
            <person name="Baker S.E."/>
            <person name="Bartholomew K.A."/>
            <person name="Coutinho P.M."/>
            <person name="Erdmann S."/>
            <person name="Fowler T.J."/>
            <person name="Gathman A.C."/>
            <person name="Lombard V."/>
            <person name="Henrissat B."/>
            <person name="Knabe N."/>
            <person name="Kuees U."/>
            <person name="Lilly W.W."/>
            <person name="Lindquist E."/>
            <person name="Lucas S."/>
            <person name="Magnuson J.K."/>
            <person name="Piumi F."/>
            <person name="Raudaskoski M."/>
            <person name="Salamov A."/>
            <person name="Schmutz J."/>
            <person name="Schwarze F.W.M.R."/>
            <person name="vanKuyk P.A."/>
            <person name="Horton J.S."/>
            <person name="Grigoriev I.V."/>
            <person name="Woesten H.A.B."/>
        </authorList>
    </citation>
    <scope>NUCLEOTIDE SEQUENCE [LARGE SCALE GENOMIC DNA]</scope>
    <source>
        <strain evidence="2">H4-8 / FGSC 9210</strain>
    </source>
</reference>
<keyword evidence="2" id="KW-1185">Reference proteome</keyword>
<accession>D8PTK3</accession>
<dbReference type="VEuPathDB" id="FungiDB:SCHCODRAFT_02484286"/>
<dbReference type="Proteomes" id="UP000007431">
    <property type="component" value="Unassembled WGS sequence"/>
</dbReference>
<dbReference type="eggNOG" id="ENOG502SPDB">
    <property type="taxonomic scope" value="Eukaryota"/>
</dbReference>
<dbReference type="RefSeq" id="XP_003035423.1">
    <property type="nucleotide sequence ID" value="XM_003035377.1"/>
</dbReference>
<dbReference type="EMBL" id="GL377303">
    <property type="protein sequence ID" value="EFJ00521.1"/>
    <property type="molecule type" value="Genomic_DNA"/>
</dbReference>
<proteinExistence type="predicted"/>
<evidence type="ECO:0000313" key="1">
    <source>
        <dbReference type="EMBL" id="EFJ00521.1"/>
    </source>
</evidence>